<keyword evidence="4" id="KW-0548">Nucleotidyltransferase</keyword>
<proteinExistence type="inferred from homology"/>
<dbReference type="AlphaFoldDB" id="A0AAU9K023"/>
<dbReference type="GO" id="GO:0005524">
    <property type="term" value="F:ATP binding"/>
    <property type="evidence" value="ECO:0007669"/>
    <property type="project" value="UniProtKB-KW"/>
</dbReference>
<evidence type="ECO:0000259" key="9">
    <source>
        <dbReference type="Pfam" id="PF01467"/>
    </source>
</evidence>
<evidence type="ECO:0000256" key="7">
    <source>
        <dbReference type="ARBA" id="ARBA00023027"/>
    </source>
</evidence>
<accession>A0AAU9K023</accession>
<dbReference type="InterPro" id="IPR005248">
    <property type="entry name" value="NadD/NMNAT"/>
</dbReference>
<dbReference type="InterPro" id="IPR014729">
    <property type="entry name" value="Rossmann-like_a/b/a_fold"/>
</dbReference>
<keyword evidence="3" id="KW-0808">Transferase</keyword>
<evidence type="ECO:0000256" key="5">
    <source>
        <dbReference type="ARBA" id="ARBA00022741"/>
    </source>
</evidence>
<evidence type="ECO:0000256" key="2">
    <source>
        <dbReference type="ARBA" id="ARBA00022642"/>
    </source>
</evidence>
<keyword evidence="2" id="KW-0662">Pyridine nucleotide biosynthesis</keyword>
<dbReference type="Proteomes" id="UP001162131">
    <property type="component" value="Unassembled WGS sequence"/>
</dbReference>
<gene>
    <name evidence="10" type="ORF">BSTOLATCC_MIC55834</name>
</gene>
<feature type="domain" description="Cytidyltransferase-like" evidence="9">
    <location>
        <begin position="8"/>
        <end position="165"/>
    </location>
</feature>
<sequence>MSSHTVAVLGGSFDPPHVGHTQLADALQPHFNEVWIIPCGDRSDKHTMSPATLRYQMASIAYKNYQVLDIEAQNGSMIPSYFLMKRLESIYPNKTLKLVIGSDLLSTLHSWDEPERLVSEINFAVLARKGFTISEEIENEFRSKPNFQFLPDLNIIEMSSTEVRNAIKNARKEAESKEELREKIAEIGFISGEIIDIIINNNLYA</sequence>
<dbReference type="PANTHER" id="PTHR39321">
    <property type="entry name" value="NICOTINATE-NUCLEOTIDE ADENYLYLTRANSFERASE-RELATED"/>
    <property type="match status" value="1"/>
</dbReference>
<keyword evidence="7" id="KW-0520">NAD</keyword>
<dbReference type="CDD" id="cd02165">
    <property type="entry name" value="NMNAT"/>
    <property type="match status" value="1"/>
</dbReference>
<organism evidence="10 11">
    <name type="scientific">Blepharisma stoltei</name>
    <dbReference type="NCBI Taxonomy" id="1481888"/>
    <lineage>
        <taxon>Eukaryota</taxon>
        <taxon>Sar</taxon>
        <taxon>Alveolata</taxon>
        <taxon>Ciliophora</taxon>
        <taxon>Postciliodesmatophora</taxon>
        <taxon>Heterotrichea</taxon>
        <taxon>Heterotrichida</taxon>
        <taxon>Blepharismidae</taxon>
        <taxon>Blepharisma</taxon>
    </lineage>
</organism>
<evidence type="ECO:0000256" key="4">
    <source>
        <dbReference type="ARBA" id="ARBA00022695"/>
    </source>
</evidence>
<evidence type="ECO:0000313" key="10">
    <source>
        <dbReference type="EMBL" id="CAG9332386.1"/>
    </source>
</evidence>
<evidence type="ECO:0000256" key="6">
    <source>
        <dbReference type="ARBA" id="ARBA00022840"/>
    </source>
</evidence>
<dbReference type="EMBL" id="CAJZBQ010000054">
    <property type="protein sequence ID" value="CAG9332386.1"/>
    <property type="molecule type" value="Genomic_DNA"/>
</dbReference>
<protein>
    <recommendedName>
        <fullName evidence="9">Cytidyltransferase-like domain-containing protein</fullName>
    </recommendedName>
</protein>
<reference evidence="10" key="1">
    <citation type="submission" date="2021-09" db="EMBL/GenBank/DDBJ databases">
        <authorList>
            <consortium name="AG Swart"/>
            <person name="Singh M."/>
            <person name="Singh A."/>
            <person name="Seah K."/>
            <person name="Emmerich C."/>
        </authorList>
    </citation>
    <scope>NUCLEOTIDE SEQUENCE</scope>
    <source>
        <strain evidence="10">ATCC30299</strain>
    </source>
</reference>
<comment type="pathway">
    <text evidence="1">Cofactor biosynthesis; NAD(+) biosynthesis.</text>
</comment>
<dbReference type="Gene3D" id="3.40.50.620">
    <property type="entry name" value="HUPs"/>
    <property type="match status" value="1"/>
</dbReference>
<evidence type="ECO:0000256" key="3">
    <source>
        <dbReference type="ARBA" id="ARBA00022679"/>
    </source>
</evidence>
<evidence type="ECO:0000313" key="11">
    <source>
        <dbReference type="Proteomes" id="UP001162131"/>
    </source>
</evidence>
<dbReference type="HAMAP" id="MF_00244">
    <property type="entry name" value="NaMN_adenylyltr"/>
    <property type="match status" value="1"/>
</dbReference>
<comment type="caution">
    <text evidence="10">The sequence shown here is derived from an EMBL/GenBank/DDBJ whole genome shotgun (WGS) entry which is preliminary data.</text>
</comment>
<dbReference type="InterPro" id="IPR004821">
    <property type="entry name" value="Cyt_trans-like"/>
</dbReference>
<keyword evidence="11" id="KW-1185">Reference proteome</keyword>
<dbReference type="SUPFAM" id="SSF52374">
    <property type="entry name" value="Nucleotidylyl transferase"/>
    <property type="match status" value="1"/>
</dbReference>
<dbReference type="Pfam" id="PF01467">
    <property type="entry name" value="CTP_transf_like"/>
    <property type="match status" value="1"/>
</dbReference>
<dbReference type="PANTHER" id="PTHR39321:SF3">
    <property type="entry name" value="PHOSPHOPANTETHEINE ADENYLYLTRANSFERASE"/>
    <property type="match status" value="1"/>
</dbReference>
<dbReference type="GO" id="GO:0009435">
    <property type="term" value="P:NAD+ biosynthetic process"/>
    <property type="evidence" value="ECO:0007669"/>
    <property type="project" value="InterPro"/>
</dbReference>
<keyword evidence="6" id="KW-0067">ATP-binding</keyword>
<dbReference type="GO" id="GO:0070566">
    <property type="term" value="F:adenylyltransferase activity"/>
    <property type="evidence" value="ECO:0007669"/>
    <property type="project" value="UniProtKB-ARBA"/>
</dbReference>
<feature type="coiled-coil region" evidence="8">
    <location>
        <begin position="160"/>
        <end position="187"/>
    </location>
</feature>
<evidence type="ECO:0000256" key="8">
    <source>
        <dbReference type="SAM" id="Coils"/>
    </source>
</evidence>
<name>A0AAU9K023_9CILI</name>
<keyword evidence="8" id="KW-0175">Coiled coil</keyword>
<evidence type="ECO:0000256" key="1">
    <source>
        <dbReference type="ARBA" id="ARBA00004790"/>
    </source>
</evidence>
<keyword evidence="5" id="KW-0547">Nucleotide-binding</keyword>